<comment type="caution">
    <text evidence="1">The sequence shown here is derived from an EMBL/GenBank/DDBJ whole genome shotgun (WGS) entry which is preliminary data.</text>
</comment>
<protein>
    <submittedName>
        <fullName evidence="1">Uncharacterized protein</fullName>
    </submittedName>
</protein>
<gene>
    <name evidence="1" type="ORF">PGTUg99_008374</name>
</gene>
<evidence type="ECO:0000313" key="1">
    <source>
        <dbReference type="EMBL" id="KAA1127905.1"/>
    </source>
</evidence>
<dbReference type="Proteomes" id="UP000325313">
    <property type="component" value="Unassembled WGS sequence"/>
</dbReference>
<dbReference type="AlphaFoldDB" id="A0A5B0RS94"/>
<dbReference type="EMBL" id="VDEP01000147">
    <property type="protein sequence ID" value="KAA1127905.1"/>
    <property type="molecule type" value="Genomic_DNA"/>
</dbReference>
<name>A0A5B0RS94_PUCGR</name>
<evidence type="ECO:0000313" key="2">
    <source>
        <dbReference type="Proteomes" id="UP000325313"/>
    </source>
</evidence>
<sequence length="102" mass="11704">MAQRMVPGGERAAARAADKRLRSRIAHLRIQTIGHYARPAAGDANRQWAIIDEQLVDLRARDPLYRRAELFGDTMYCDIDLDRIRIPTQEEVEIQMALMAQD</sequence>
<reference evidence="1 2" key="1">
    <citation type="submission" date="2019-05" db="EMBL/GenBank/DDBJ databases">
        <title>Emergence of the Ug99 lineage of the wheat stem rust pathogen through somatic hybridization.</title>
        <authorList>
            <person name="Li F."/>
            <person name="Upadhyaya N.M."/>
            <person name="Sperschneider J."/>
            <person name="Matny O."/>
            <person name="Nguyen-Phuc H."/>
            <person name="Mago R."/>
            <person name="Raley C."/>
            <person name="Miller M.E."/>
            <person name="Silverstein K.A.T."/>
            <person name="Henningsen E."/>
            <person name="Hirsch C.D."/>
            <person name="Visser B."/>
            <person name="Pretorius Z.A."/>
            <person name="Steffenson B.J."/>
            <person name="Schwessinger B."/>
            <person name="Dodds P.N."/>
            <person name="Figueroa M."/>
        </authorList>
    </citation>
    <scope>NUCLEOTIDE SEQUENCE [LARGE SCALE GENOMIC DNA]</scope>
    <source>
        <strain evidence="1 2">Ug99</strain>
    </source>
</reference>
<organism evidence="1 2">
    <name type="scientific">Puccinia graminis f. sp. tritici</name>
    <dbReference type="NCBI Taxonomy" id="56615"/>
    <lineage>
        <taxon>Eukaryota</taxon>
        <taxon>Fungi</taxon>
        <taxon>Dikarya</taxon>
        <taxon>Basidiomycota</taxon>
        <taxon>Pucciniomycotina</taxon>
        <taxon>Pucciniomycetes</taxon>
        <taxon>Pucciniales</taxon>
        <taxon>Pucciniaceae</taxon>
        <taxon>Puccinia</taxon>
    </lineage>
</organism>
<accession>A0A5B0RS94</accession>
<proteinExistence type="predicted"/>